<keyword evidence="3" id="KW-1185">Reference proteome</keyword>
<name>A0A835BHX9_9POAL</name>
<gene>
    <name evidence="2" type="ORF">HU200_039762</name>
</gene>
<dbReference type="InterPro" id="IPR001810">
    <property type="entry name" value="F-box_dom"/>
</dbReference>
<dbReference type="SUPFAM" id="SSF81383">
    <property type="entry name" value="F-box domain"/>
    <property type="match status" value="1"/>
</dbReference>
<dbReference type="OrthoDB" id="692925at2759"/>
<dbReference type="Proteomes" id="UP000636709">
    <property type="component" value="Unassembled WGS sequence"/>
</dbReference>
<protein>
    <recommendedName>
        <fullName evidence="1">F-box domain-containing protein</fullName>
    </recommendedName>
</protein>
<dbReference type="AlphaFoldDB" id="A0A835BHX9"/>
<dbReference type="PANTHER" id="PTHR33207">
    <property type="entry name" value="F-BOX DOMAIN CONTAINING PROTEIN-RELATED"/>
    <property type="match status" value="1"/>
</dbReference>
<organism evidence="2 3">
    <name type="scientific">Digitaria exilis</name>
    <dbReference type="NCBI Taxonomy" id="1010633"/>
    <lineage>
        <taxon>Eukaryota</taxon>
        <taxon>Viridiplantae</taxon>
        <taxon>Streptophyta</taxon>
        <taxon>Embryophyta</taxon>
        <taxon>Tracheophyta</taxon>
        <taxon>Spermatophyta</taxon>
        <taxon>Magnoliopsida</taxon>
        <taxon>Liliopsida</taxon>
        <taxon>Poales</taxon>
        <taxon>Poaceae</taxon>
        <taxon>PACMAD clade</taxon>
        <taxon>Panicoideae</taxon>
        <taxon>Panicodae</taxon>
        <taxon>Paniceae</taxon>
        <taxon>Anthephorinae</taxon>
        <taxon>Digitaria</taxon>
    </lineage>
</organism>
<proteinExistence type="predicted"/>
<accession>A0A835BHX9</accession>
<dbReference type="PROSITE" id="PS50181">
    <property type="entry name" value="FBOX"/>
    <property type="match status" value="1"/>
</dbReference>
<dbReference type="EMBL" id="JACEFO010001947">
    <property type="protein sequence ID" value="KAF8692161.1"/>
    <property type="molecule type" value="Genomic_DNA"/>
</dbReference>
<reference evidence="2" key="1">
    <citation type="submission" date="2020-07" db="EMBL/GenBank/DDBJ databases">
        <title>Genome sequence and genetic diversity analysis of an under-domesticated orphan crop, white fonio (Digitaria exilis).</title>
        <authorList>
            <person name="Bennetzen J.L."/>
            <person name="Chen S."/>
            <person name="Ma X."/>
            <person name="Wang X."/>
            <person name="Yssel A.E.J."/>
            <person name="Chaluvadi S.R."/>
            <person name="Johnson M."/>
            <person name="Gangashetty P."/>
            <person name="Hamidou F."/>
            <person name="Sanogo M.D."/>
            <person name="Zwaenepoel A."/>
            <person name="Wallace J."/>
            <person name="Van De Peer Y."/>
            <person name="Van Deynze A."/>
        </authorList>
    </citation>
    <scope>NUCLEOTIDE SEQUENCE</scope>
    <source>
        <tissue evidence="2">Leaves</tissue>
    </source>
</reference>
<dbReference type="InterPro" id="IPR036047">
    <property type="entry name" value="F-box-like_dom_sf"/>
</dbReference>
<comment type="caution">
    <text evidence="2">The sequence shown here is derived from an EMBL/GenBank/DDBJ whole genome shotgun (WGS) entry which is preliminary data.</text>
</comment>
<evidence type="ECO:0000313" key="3">
    <source>
        <dbReference type="Proteomes" id="UP000636709"/>
    </source>
</evidence>
<evidence type="ECO:0000313" key="2">
    <source>
        <dbReference type="EMBL" id="KAF8692161.1"/>
    </source>
</evidence>
<dbReference type="CDD" id="cd09917">
    <property type="entry name" value="F-box_SF"/>
    <property type="match status" value="1"/>
</dbReference>
<feature type="domain" description="F-box" evidence="1">
    <location>
        <begin position="41"/>
        <end position="89"/>
    </location>
</feature>
<sequence length="393" mass="43164">MLLLLWSSPNRHHRTALLQIRETDAVRAGLPIQSSMDPPPPKSILDVPDDLLRLIFLRLDSPLWLIRTASTCKQFRHAIVSAGGAFLRLAATLHLPAIVGHYDNHRGRRVMFEPTSPSSAPIDVGRRRRRLSLDLLPRPPTSSSEWSVADCHGGLVLLRSQLDGMPDLIVCDPLTRRGIQACVFSSAADGYGWSFPKRAANDADDYYSGDVAGRGVDGSIYLGLETGSVKILDSASLQVSKVDLPIHVDTHTSMIPHTSRFTVVHGAGPDPASPASTSIIHLRGEALEFFRLIHGSGEWVLEHIIQNLSEVARKLPDGPPEKVLRLTEVNVIAGEAGTAVLSATARNKTSWLFSVAMDTKKLQVVPTRETLRRTRGIFAYALPWPRFLRACRS</sequence>
<evidence type="ECO:0000259" key="1">
    <source>
        <dbReference type="PROSITE" id="PS50181"/>
    </source>
</evidence>
<dbReference type="Pfam" id="PF00646">
    <property type="entry name" value="F-box"/>
    <property type="match status" value="1"/>
</dbReference>